<keyword evidence="2" id="KW-1185">Reference proteome</keyword>
<comment type="caution">
    <text evidence="1">The sequence shown here is derived from an EMBL/GenBank/DDBJ whole genome shotgun (WGS) entry which is preliminary data.</text>
</comment>
<name>A0A8J5BYM0_CHIOP</name>
<reference evidence="1" key="1">
    <citation type="submission" date="2020-07" db="EMBL/GenBank/DDBJ databases">
        <title>The High-quality genome of the commercially important snow crab, Chionoecetes opilio.</title>
        <authorList>
            <person name="Jeong J.-H."/>
            <person name="Ryu S."/>
        </authorList>
    </citation>
    <scope>NUCLEOTIDE SEQUENCE</scope>
    <source>
        <strain evidence="1">MADBK_172401_WGS</strain>
        <tissue evidence="1">Digestive gland</tissue>
    </source>
</reference>
<evidence type="ECO:0000313" key="1">
    <source>
        <dbReference type="EMBL" id="KAG0712968.1"/>
    </source>
</evidence>
<proteinExistence type="predicted"/>
<protein>
    <submittedName>
        <fullName evidence="1">Uncharacterized protein</fullName>
    </submittedName>
</protein>
<gene>
    <name evidence="1" type="ORF">GWK47_017270</name>
</gene>
<dbReference type="AlphaFoldDB" id="A0A8J5BYM0"/>
<organism evidence="1 2">
    <name type="scientific">Chionoecetes opilio</name>
    <name type="common">Atlantic snow crab</name>
    <name type="synonym">Cancer opilio</name>
    <dbReference type="NCBI Taxonomy" id="41210"/>
    <lineage>
        <taxon>Eukaryota</taxon>
        <taxon>Metazoa</taxon>
        <taxon>Ecdysozoa</taxon>
        <taxon>Arthropoda</taxon>
        <taxon>Crustacea</taxon>
        <taxon>Multicrustacea</taxon>
        <taxon>Malacostraca</taxon>
        <taxon>Eumalacostraca</taxon>
        <taxon>Eucarida</taxon>
        <taxon>Decapoda</taxon>
        <taxon>Pleocyemata</taxon>
        <taxon>Brachyura</taxon>
        <taxon>Eubrachyura</taxon>
        <taxon>Majoidea</taxon>
        <taxon>Majidae</taxon>
        <taxon>Chionoecetes</taxon>
    </lineage>
</organism>
<dbReference type="EMBL" id="JACEEZ010021912">
    <property type="protein sequence ID" value="KAG0712968.1"/>
    <property type="molecule type" value="Genomic_DNA"/>
</dbReference>
<dbReference type="Proteomes" id="UP000770661">
    <property type="component" value="Unassembled WGS sequence"/>
</dbReference>
<sequence length="221" mass="24209">MSKPSTFIGPTVLHGLPGLRQAFCHHVKWHKNTNEDLLTISAHTLTRLHTLRAECGLPSLQLANPRATSAFVAAISHVQLASALAVPAGPALPHPDFASLPSFGSPNQFHPSAPVFAKPRLPSLAIVDKERPLRPYSHFHSWHTYFADGSVSEYGVLGPPLCVRTRTNPVASPMVFAAFQAETHCHTMLPSNMQDLRDWFPQYLHRLSSHLGGTRSPLLKG</sequence>
<accession>A0A8J5BYM0</accession>
<evidence type="ECO:0000313" key="2">
    <source>
        <dbReference type="Proteomes" id="UP000770661"/>
    </source>
</evidence>